<proteinExistence type="predicted"/>
<protein>
    <submittedName>
        <fullName evidence="2">Ribonuclease H1 small subunit</fullName>
    </submittedName>
</protein>
<keyword evidence="3" id="KW-1185">Reference proteome</keyword>
<dbReference type="EMBL" id="KN880478">
    <property type="protein sequence ID" value="KIY69768.1"/>
    <property type="molecule type" value="Genomic_DNA"/>
</dbReference>
<feature type="compositionally biased region" description="Basic and acidic residues" evidence="1">
    <location>
        <begin position="121"/>
        <end position="135"/>
    </location>
</feature>
<sequence>MPSPLPTVTPWLMPWSIKFDGTAPVSTYMRVKQAQTENLDATAPKTDANASEGAPTQVSVMRQTVSYLVSAFRGRTIHGKNVALPVGYVGAVLASTSKTAGSSGGGPPVSKSGRPKRGKKVEKEDIRMDVDEPKAKSTSAPVEAKFSEFTLWLPDNLSRERDDTYVRALDEWVNITALVHRIPTEEEMADTAKEEDKKPSPA</sequence>
<name>A0A0D7BGS3_9AGAR</name>
<dbReference type="PANTHER" id="PTHR47204">
    <property type="entry name" value="OS02G0168900 PROTEIN"/>
    <property type="match status" value="1"/>
</dbReference>
<dbReference type="PANTHER" id="PTHR47204:SF1">
    <property type="entry name" value="RIBONUCLEASE H2 SUBUNIT C"/>
    <property type="match status" value="1"/>
</dbReference>
<dbReference type="Proteomes" id="UP000054007">
    <property type="component" value="Unassembled WGS sequence"/>
</dbReference>
<dbReference type="OrthoDB" id="6222486at2759"/>
<dbReference type="Gene3D" id="2.40.128.680">
    <property type="match status" value="1"/>
</dbReference>
<dbReference type="InterPro" id="IPR013924">
    <property type="entry name" value="RNase_H2_suC"/>
</dbReference>
<feature type="region of interest" description="Disordered" evidence="1">
    <location>
        <begin position="97"/>
        <end position="139"/>
    </location>
</feature>
<evidence type="ECO:0000256" key="1">
    <source>
        <dbReference type="SAM" id="MobiDB-lite"/>
    </source>
</evidence>
<evidence type="ECO:0000313" key="3">
    <source>
        <dbReference type="Proteomes" id="UP000054007"/>
    </source>
</evidence>
<reference evidence="2 3" key="1">
    <citation type="journal article" date="2015" name="Fungal Genet. Biol.">
        <title>Evolution of novel wood decay mechanisms in Agaricales revealed by the genome sequences of Fistulina hepatica and Cylindrobasidium torrendii.</title>
        <authorList>
            <person name="Floudas D."/>
            <person name="Held B.W."/>
            <person name="Riley R."/>
            <person name="Nagy L.G."/>
            <person name="Koehler G."/>
            <person name="Ransdell A.S."/>
            <person name="Younus H."/>
            <person name="Chow J."/>
            <person name="Chiniquy J."/>
            <person name="Lipzen A."/>
            <person name="Tritt A."/>
            <person name="Sun H."/>
            <person name="Haridas S."/>
            <person name="LaButti K."/>
            <person name="Ohm R.A."/>
            <person name="Kues U."/>
            <person name="Blanchette R.A."/>
            <person name="Grigoriev I.V."/>
            <person name="Minto R.E."/>
            <person name="Hibbett D.S."/>
        </authorList>
    </citation>
    <scope>NUCLEOTIDE SEQUENCE [LARGE SCALE GENOMIC DNA]</scope>
    <source>
        <strain evidence="2 3">FP15055 ss-10</strain>
    </source>
</reference>
<organism evidence="2 3">
    <name type="scientific">Cylindrobasidium torrendii FP15055 ss-10</name>
    <dbReference type="NCBI Taxonomy" id="1314674"/>
    <lineage>
        <taxon>Eukaryota</taxon>
        <taxon>Fungi</taxon>
        <taxon>Dikarya</taxon>
        <taxon>Basidiomycota</taxon>
        <taxon>Agaricomycotina</taxon>
        <taxon>Agaricomycetes</taxon>
        <taxon>Agaricomycetidae</taxon>
        <taxon>Agaricales</taxon>
        <taxon>Marasmiineae</taxon>
        <taxon>Physalacriaceae</taxon>
        <taxon>Cylindrobasidium</taxon>
    </lineage>
</organism>
<accession>A0A0D7BGS3</accession>
<dbReference type="CDD" id="cd09271">
    <property type="entry name" value="RNase_H2-C"/>
    <property type="match status" value="1"/>
</dbReference>
<gene>
    <name evidence="2" type="ORF">CYLTODRAFT_371996</name>
</gene>
<dbReference type="Pfam" id="PF08615">
    <property type="entry name" value="RNase_H2_suC"/>
    <property type="match status" value="1"/>
</dbReference>
<dbReference type="STRING" id="1314674.A0A0D7BGS3"/>
<dbReference type="GO" id="GO:0032299">
    <property type="term" value="C:ribonuclease H2 complex"/>
    <property type="evidence" value="ECO:0007669"/>
    <property type="project" value="InterPro"/>
</dbReference>
<evidence type="ECO:0000313" key="2">
    <source>
        <dbReference type="EMBL" id="KIY69768.1"/>
    </source>
</evidence>
<dbReference type="AlphaFoldDB" id="A0A0D7BGS3"/>
<dbReference type="GO" id="GO:0006401">
    <property type="term" value="P:RNA catabolic process"/>
    <property type="evidence" value="ECO:0007669"/>
    <property type="project" value="InterPro"/>
</dbReference>